<dbReference type="EC" id="3.8.1.2" evidence="3"/>
<comment type="catalytic activity">
    <reaction evidence="3">
        <text>an (S)-2-haloacid + H2O = a (2R)-2-hydroxycarboxylate + a halide anion + H(+)</text>
        <dbReference type="Rhea" id="RHEA:11192"/>
        <dbReference type="ChEBI" id="CHEBI:15377"/>
        <dbReference type="ChEBI" id="CHEBI:15378"/>
        <dbReference type="ChEBI" id="CHEBI:16042"/>
        <dbReference type="ChEBI" id="CHEBI:58314"/>
        <dbReference type="ChEBI" id="CHEBI:137405"/>
        <dbReference type="EC" id="3.8.1.2"/>
    </reaction>
</comment>
<dbReference type="NCBIfam" id="TIGR01428">
    <property type="entry name" value="HAD_type_II"/>
    <property type="match status" value="1"/>
</dbReference>
<keyword evidence="2 3" id="KW-0378">Hydrolase</keyword>
<evidence type="ECO:0000313" key="5">
    <source>
        <dbReference type="Proteomes" id="UP001193035"/>
    </source>
</evidence>
<dbReference type="PANTHER" id="PTHR43316:SF3">
    <property type="entry name" value="HALOACID DEHALOGENASE, TYPE II (AFU_ORTHOLOGUE AFUA_2G07750)-RELATED"/>
    <property type="match status" value="1"/>
</dbReference>
<proteinExistence type="inferred from homology"/>
<accession>A0ABY2WXM3</accession>
<dbReference type="Pfam" id="PF00702">
    <property type="entry name" value="Hydrolase"/>
    <property type="match status" value="1"/>
</dbReference>
<dbReference type="InterPro" id="IPR051540">
    <property type="entry name" value="S-2-haloacid_dehalogenase"/>
</dbReference>
<dbReference type="PRINTS" id="PR00413">
    <property type="entry name" value="HADHALOGNASE"/>
</dbReference>
<keyword evidence="5" id="KW-1185">Reference proteome</keyword>
<dbReference type="InterPro" id="IPR006439">
    <property type="entry name" value="HAD-SF_hydro_IA"/>
</dbReference>
<reference evidence="4 5" key="1">
    <citation type="submission" date="2019-05" db="EMBL/GenBank/DDBJ databases">
        <title>Ruegeria sp. nov., isolated from tidal flat.</title>
        <authorList>
            <person name="Kim W."/>
        </authorList>
    </citation>
    <scope>NUCLEOTIDE SEQUENCE [LARGE SCALE GENOMIC DNA]</scope>
    <source>
        <strain evidence="4 5">CAU 1488</strain>
    </source>
</reference>
<comment type="function">
    <text evidence="3">Catalyzes the hydrolytic dehalogenation of small (S)-2-haloalkanoic acids to yield the corresponding (R)-2-hydroxyalkanoic acids.</text>
</comment>
<dbReference type="RefSeq" id="WP_138841396.1">
    <property type="nucleotide sequence ID" value="NZ_VCPD01000003.1"/>
</dbReference>
<evidence type="ECO:0000256" key="2">
    <source>
        <dbReference type="ARBA" id="ARBA00022801"/>
    </source>
</evidence>
<dbReference type="InterPro" id="IPR023198">
    <property type="entry name" value="PGP-like_dom2"/>
</dbReference>
<dbReference type="SFLD" id="SFLDF00045">
    <property type="entry name" value="2-haloacid_dehalogenase"/>
    <property type="match status" value="1"/>
</dbReference>
<dbReference type="SFLD" id="SFLDG01135">
    <property type="entry name" value="C1.5.6:_HAD__Beta-PGM__Phospha"/>
    <property type="match status" value="1"/>
</dbReference>
<dbReference type="SFLD" id="SFLDS00003">
    <property type="entry name" value="Haloacid_Dehalogenase"/>
    <property type="match status" value="1"/>
</dbReference>
<dbReference type="PANTHER" id="PTHR43316">
    <property type="entry name" value="HYDROLASE, HALOACID DELAHOGENASE-RELATED"/>
    <property type="match status" value="1"/>
</dbReference>
<comment type="similarity">
    <text evidence="1 3">Belongs to the HAD-like hydrolase superfamily. S-2-haloalkanoic acid dehalogenase family.</text>
</comment>
<sequence length="228" mass="24870">MPITACVFDAYGTLFDVAAAARQAASEPAHAELRDKWPELANHWRLKQLQYTWLRAIADAHTDFWEVTQNGLDWALEATGLDGNAALRQRLLDLYWELQAYPEVPAMLRALKDAGKQTAILSNGSPAMLDGAVQSAGIGDVLDDVLSVESVGIFKPDARVYELVLKRFGCAKDEVLFVSSNGWDAAGASGYGFVTAWVNRAGEPMDRLPWRPAHVLSDLTTIPELAGG</sequence>
<name>A0ABY2WXM3_9RHOB</name>
<dbReference type="SFLD" id="SFLDG01129">
    <property type="entry name" value="C1.5:_HAD__Beta-PGM__Phosphata"/>
    <property type="match status" value="1"/>
</dbReference>
<gene>
    <name evidence="4" type="ORF">FGK63_09095</name>
</gene>
<dbReference type="SUPFAM" id="SSF56784">
    <property type="entry name" value="HAD-like"/>
    <property type="match status" value="1"/>
</dbReference>
<dbReference type="Proteomes" id="UP001193035">
    <property type="component" value="Unassembled WGS sequence"/>
</dbReference>
<evidence type="ECO:0000256" key="1">
    <source>
        <dbReference type="ARBA" id="ARBA00008106"/>
    </source>
</evidence>
<evidence type="ECO:0000313" key="4">
    <source>
        <dbReference type="EMBL" id="TMV07614.1"/>
    </source>
</evidence>
<protein>
    <recommendedName>
        <fullName evidence="3">(S)-2-haloacid dehalogenase</fullName>
        <ecNumber evidence="3">3.8.1.2</ecNumber>
    </recommendedName>
    <alternativeName>
        <fullName evidence="3">2-haloalkanoic acid dehalogenase</fullName>
    </alternativeName>
    <alternativeName>
        <fullName evidence="3">Halocarboxylic acid halidohydrolase</fullName>
    </alternativeName>
    <alternativeName>
        <fullName evidence="3">L-2-haloacid dehalogenase</fullName>
    </alternativeName>
</protein>
<organism evidence="4 5">
    <name type="scientific">Ruegeria sediminis</name>
    <dbReference type="NCBI Taxonomy" id="2583820"/>
    <lineage>
        <taxon>Bacteria</taxon>
        <taxon>Pseudomonadati</taxon>
        <taxon>Pseudomonadota</taxon>
        <taxon>Alphaproteobacteria</taxon>
        <taxon>Rhodobacterales</taxon>
        <taxon>Roseobacteraceae</taxon>
        <taxon>Ruegeria</taxon>
    </lineage>
</organism>
<dbReference type="InterPro" id="IPR036412">
    <property type="entry name" value="HAD-like_sf"/>
</dbReference>
<dbReference type="NCBIfam" id="TIGR01493">
    <property type="entry name" value="HAD-SF-IA-v2"/>
    <property type="match status" value="1"/>
</dbReference>
<evidence type="ECO:0000256" key="3">
    <source>
        <dbReference type="RuleBase" id="RU368077"/>
    </source>
</evidence>
<dbReference type="InterPro" id="IPR023214">
    <property type="entry name" value="HAD_sf"/>
</dbReference>
<dbReference type="EMBL" id="VCPD01000003">
    <property type="protein sequence ID" value="TMV07614.1"/>
    <property type="molecule type" value="Genomic_DNA"/>
</dbReference>
<comment type="caution">
    <text evidence="4">The sequence shown here is derived from an EMBL/GenBank/DDBJ whole genome shotgun (WGS) entry which is preliminary data.</text>
</comment>
<dbReference type="CDD" id="cd02588">
    <property type="entry name" value="HAD_L2-DEX"/>
    <property type="match status" value="1"/>
</dbReference>
<dbReference type="Gene3D" id="1.10.150.240">
    <property type="entry name" value="Putative phosphatase, domain 2"/>
    <property type="match status" value="1"/>
</dbReference>
<dbReference type="Gene3D" id="3.40.50.1000">
    <property type="entry name" value="HAD superfamily/HAD-like"/>
    <property type="match status" value="1"/>
</dbReference>
<dbReference type="InterPro" id="IPR006328">
    <property type="entry name" value="2-HAD"/>
</dbReference>